<feature type="domain" description="Rhodopsin" evidence="8">
    <location>
        <begin position="25"/>
        <end position="268"/>
    </location>
</feature>
<feature type="region of interest" description="Disordered" evidence="6">
    <location>
        <begin position="363"/>
        <end position="383"/>
    </location>
</feature>
<keyword evidence="10" id="KW-1185">Reference proteome</keyword>
<dbReference type="Proteomes" id="UP000027002">
    <property type="component" value="Chromosome 4"/>
</dbReference>
<feature type="transmembrane region" description="Helical" evidence="7">
    <location>
        <begin position="12"/>
        <end position="28"/>
    </location>
</feature>
<feature type="transmembrane region" description="Helical" evidence="7">
    <location>
        <begin position="174"/>
        <end position="199"/>
    </location>
</feature>
<keyword evidence="4 7" id="KW-0472">Membrane</keyword>
<keyword evidence="3 7" id="KW-1133">Transmembrane helix</keyword>
<protein>
    <recommendedName>
        <fullName evidence="8">Rhodopsin domain-containing protein</fullName>
    </recommendedName>
</protein>
<feature type="transmembrane region" description="Helical" evidence="7">
    <location>
        <begin position="88"/>
        <end position="117"/>
    </location>
</feature>
<organism evidence="9 10">
    <name type="scientific">Ustilaginoidea virens</name>
    <name type="common">Rice false smut fungus</name>
    <name type="synonym">Villosiclava virens</name>
    <dbReference type="NCBI Taxonomy" id="1159556"/>
    <lineage>
        <taxon>Eukaryota</taxon>
        <taxon>Fungi</taxon>
        <taxon>Dikarya</taxon>
        <taxon>Ascomycota</taxon>
        <taxon>Pezizomycotina</taxon>
        <taxon>Sordariomycetes</taxon>
        <taxon>Hypocreomycetidae</taxon>
        <taxon>Hypocreales</taxon>
        <taxon>Clavicipitaceae</taxon>
        <taxon>Ustilaginoidea</taxon>
    </lineage>
</organism>
<dbReference type="AlphaFoldDB" id="A0A8E5HUS6"/>
<evidence type="ECO:0000256" key="2">
    <source>
        <dbReference type="ARBA" id="ARBA00022692"/>
    </source>
</evidence>
<evidence type="ECO:0000313" key="9">
    <source>
        <dbReference type="EMBL" id="QUC21614.1"/>
    </source>
</evidence>
<evidence type="ECO:0000256" key="4">
    <source>
        <dbReference type="ARBA" id="ARBA00023136"/>
    </source>
</evidence>
<name>A0A8E5HUS6_USTVR</name>
<feature type="transmembrane region" description="Helical" evidence="7">
    <location>
        <begin position="44"/>
        <end position="64"/>
    </location>
</feature>
<feature type="transmembrane region" description="Helical" evidence="7">
    <location>
        <begin position="129"/>
        <end position="154"/>
    </location>
</feature>
<dbReference type="PANTHER" id="PTHR33048:SF110">
    <property type="entry name" value="UBID FAMILY DECARBOXYLASE"/>
    <property type="match status" value="1"/>
</dbReference>
<evidence type="ECO:0000256" key="1">
    <source>
        <dbReference type="ARBA" id="ARBA00004141"/>
    </source>
</evidence>
<dbReference type="KEGG" id="uvi:66066634"/>
<dbReference type="RefSeq" id="XP_042999287.1">
    <property type="nucleotide sequence ID" value="XM_043143354.1"/>
</dbReference>
<dbReference type="InterPro" id="IPR052337">
    <property type="entry name" value="SAT4-like"/>
</dbReference>
<reference evidence="9" key="1">
    <citation type="submission" date="2020-03" db="EMBL/GenBank/DDBJ databases">
        <title>A mixture of massive structural variations and highly conserved coding sequences in Ustilaginoidea virens genome.</title>
        <authorList>
            <person name="Zhang K."/>
            <person name="Zhao Z."/>
            <person name="Zhang Z."/>
            <person name="Li Y."/>
            <person name="Hsiang T."/>
            <person name="Sun W."/>
        </authorList>
    </citation>
    <scope>NUCLEOTIDE SEQUENCE</scope>
    <source>
        <strain evidence="9">UV-8b</strain>
    </source>
</reference>
<evidence type="ECO:0000259" key="8">
    <source>
        <dbReference type="Pfam" id="PF20684"/>
    </source>
</evidence>
<keyword evidence="2 7" id="KW-0812">Transmembrane</keyword>
<feature type="transmembrane region" description="Helical" evidence="7">
    <location>
        <begin position="211"/>
        <end position="229"/>
    </location>
</feature>
<accession>A0A8E5HUS6</accession>
<comment type="similarity">
    <text evidence="5">Belongs to the SAT4 family.</text>
</comment>
<dbReference type="GO" id="GO:0016020">
    <property type="term" value="C:membrane"/>
    <property type="evidence" value="ECO:0007669"/>
    <property type="project" value="UniProtKB-SubCell"/>
</dbReference>
<evidence type="ECO:0000256" key="5">
    <source>
        <dbReference type="ARBA" id="ARBA00038359"/>
    </source>
</evidence>
<evidence type="ECO:0000313" key="10">
    <source>
        <dbReference type="Proteomes" id="UP000027002"/>
    </source>
</evidence>
<comment type="subcellular location">
    <subcellularLocation>
        <location evidence="1">Membrane</location>
        <topology evidence="1">Multi-pass membrane protein</topology>
    </subcellularLocation>
</comment>
<dbReference type="PANTHER" id="PTHR33048">
    <property type="entry name" value="PTH11-LIKE INTEGRAL MEMBRANE PROTEIN (AFU_ORTHOLOGUE AFUA_5G11245)"/>
    <property type="match status" value="1"/>
</dbReference>
<dbReference type="Pfam" id="PF20684">
    <property type="entry name" value="Fung_rhodopsin"/>
    <property type="match status" value="1"/>
</dbReference>
<gene>
    <name evidence="9" type="ORF">UV8b_05857</name>
</gene>
<dbReference type="EMBL" id="CP072756">
    <property type="protein sequence ID" value="QUC21614.1"/>
    <property type="molecule type" value="Genomic_DNA"/>
</dbReference>
<proteinExistence type="inferred from homology"/>
<dbReference type="GeneID" id="66066634"/>
<evidence type="ECO:0000256" key="6">
    <source>
        <dbReference type="SAM" id="MobiDB-lite"/>
    </source>
</evidence>
<sequence length="415" mass="45740">MDSTTSLLIESWTLYLLGVLLVACRLVSRRLKLGKWRNLTMDDYLMLFALANFTGVVVSINQVAKDGSSYMSPEDAASLTPEGVQQAVYGSILTFALEIFTVTATWTIKACLLILYARLTGHTLPRQHALVKIAAAYCAITYLLVILLFIFYWCSPRTYEYWAVPVRIEECATYYHHMIFATACNISSDLLLLLISIPIIINTLLPIKRKLFLICILGLGVLNILAAILNRYYNFSNPDSYVFLCWYVAEVGIAILVGNMPLCWPLLRMVLGMKEKLARPSCRGSTINGGCRRHGKLRRTLGASTLESTAWDKIDDQDEAKASGCRTSTDHHTASDRVSEIELIYQGQTKYAPCHQAAVSANAEQSAEMPSSDVGAAGLDGDSHRSVAAGDKIMVVTTVEVSSSEPARQRTSGEA</sequence>
<dbReference type="InterPro" id="IPR049326">
    <property type="entry name" value="Rhodopsin_dom_fungi"/>
</dbReference>
<evidence type="ECO:0000256" key="3">
    <source>
        <dbReference type="ARBA" id="ARBA00022989"/>
    </source>
</evidence>
<dbReference type="OrthoDB" id="3903189at2759"/>
<feature type="transmembrane region" description="Helical" evidence="7">
    <location>
        <begin position="241"/>
        <end position="267"/>
    </location>
</feature>
<evidence type="ECO:0000256" key="7">
    <source>
        <dbReference type="SAM" id="Phobius"/>
    </source>
</evidence>